<dbReference type="PROSITE" id="PS51257">
    <property type="entry name" value="PROKAR_LIPOPROTEIN"/>
    <property type="match status" value="1"/>
</dbReference>
<sequence>MKKLGMILTLVGGLWLMAACSSDNTPTGVVEKALKGLISGDVRAYTSKMIFDEDAEPEKEKEAQEDFAKMMEKELAKQEEKEKVTDFEIIKEELSKTGTYARVTYKDVLADGKEAEHSIYLIKDKEGAWRILLFGSDKMLDE</sequence>
<accession>A0ABT4PH97</accession>
<dbReference type="RefSeq" id="WP_269877619.1">
    <property type="nucleotide sequence ID" value="NZ_JAPZVM010000004.1"/>
</dbReference>
<gene>
    <name evidence="3" type="ORF">O6P32_06810</name>
</gene>
<proteinExistence type="predicted"/>
<keyword evidence="1" id="KW-0732">Signal</keyword>
<feature type="signal peptide" evidence="1">
    <location>
        <begin position="1"/>
        <end position="18"/>
    </location>
</feature>
<dbReference type="Pfam" id="PF12870">
    <property type="entry name" value="DUF4878"/>
    <property type="match status" value="1"/>
</dbReference>
<evidence type="ECO:0000313" key="4">
    <source>
        <dbReference type="Proteomes" id="UP001141933"/>
    </source>
</evidence>
<feature type="domain" description="DUF4878" evidence="2">
    <location>
        <begin position="21"/>
        <end position="131"/>
    </location>
</feature>
<evidence type="ECO:0000259" key="2">
    <source>
        <dbReference type="Pfam" id="PF12870"/>
    </source>
</evidence>
<evidence type="ECO:0000256" key="1">
    <source>
        <dbReference type="SAM" id="SignalP"/>
    </source>
</evidence>
<dbReference type="Proteomes" id="UP001141933">
    <property type="component" value="Unassembled WGS sequence"/>
</dbReference>
<feature type="chain" id="PRO_5047412231" evidence="1">
    <location>
        <begin position="19"/>
        <end position="142"/>
    </location>
</feature>
<dbReference type="Gene3D" id="3.10.450.50">
    <property type="match status" value="1"/>
</dbReference>
<dbReference type="InterPro" id="IPR024267">
    <property type="entry name" value="DUF4878"/>
</dbReference>
<comment type="caution">
    <text evidence="3">The sequence shown here is derived from an EMBL/GenBank/DDBJ whole genome shotgun (WGS) entry which is preliminary data.</text>
</comment>
<protein>
    <submittedName>
        <fullName evidence="3">DUF4878 domain-containing protein</fullName>
    </submittedName>
</protein>
<name>A0ABT4PH97_9BACT</name>
<reference evidence="3" key="1">
    <citation type="submission" date="2022-12" db="EMBL/GenBank/DDBJ databases">
        <title>Phocaeicola acetigenes sp. nov., isolated feces from a healthy human.</title>
        <authorList>
            <person name="Do H."/>
            <person name="Ha Y.B."/>
            <person name="Kim J.-S."/>
            <person name="Suh M.K."/>
            <person name="Kim H.S."/>
            <person name="Lee J.-S."/>
        </authorList>
    </citation>
    <scope>NUCLEOTIDE SEQUENCE</scope>
    <source>
        <strain evidence="3">KGMB11183</strain>
    </source>
</reference>
<organism evidence="3 4">
    <name type="scientific">Phocaeicola acetigenes</name>
    <dbReference type="NCBI Taxonomy" id="3016083"/>
    <lineage>
        <taxon>Bacteria</taxon>
        <taxon>Pseudomonadati</taxon>
        <taxon>Bacteroidota</taxon>
        <taxon>Bacteroidia</taxon>
        <taxon>Bacteroidales</taxon>
        <taxon>Bacteroidaceae</taxon>
        <taxon>Phocaeicola</taxon>
    </lineage>
</organism>
<dbReference type="EMBL" id="JAPZVM010000004">
    <property type="protein sequence ID" value="MCZ8372420.1"/>
    <property type="molecule type" value="Genomic_DNA"/>
</dbReference>
<keyword evidence="4" id="KW-1185">Reference proteome</keyword>
<evidence type="ECO:0000313" key="3">
    <source>
        <dbReference type="EMBL" id="MCZ8372420.1"/>
    </source>
</evidence>